<feature type="compositionally biased region" description="Polar residues" evidence="1">
    <location>
        <begin position="1"/>
        <end position="12"/>
    </location>
</feature>
<dbReference type="Proteomes" id="UP001237642">
    <property type="component" value="Unassembled WGS sequence"/>
</dbReference>
<dbReference type="PANTHER" id="PTHR34835">
    <property type="entry name" value="OS07G0283600 PROTEIN-RELATED"/>
    <property type="match status" value="1"/>
</dbReference>
<feature type="compositionally biased region" description="Basic residues" evidence="1">
    <location>
        <begin position="68"/>
        <end position="79"/>
    </location>
</feature>
<protein>
    <submittedName>
        <fullName evidence="2">Uncharacterized protein</fullName>
    </submittedName>
</protein>
<reference evidence="2" key="1">
    <citation type="submission" date="2023-02" db="EMBL/GenBank/DDBJ databases">
        <title>Genome of toxic invasive species Heracleum sosnowskyi carries increased number of genes despite the absence of recent whole-genome duplications.</title>
        <authorList>
            <person name="Schelkunov M."/>
            <person name="Shtratnikova V."/>
            <person name="Makarenko M."/>
            <person name="Klepikova A."/>
            <person name="Omelchenko D."/>
            <person name="Novikova G."/>
            <person name="Obukhova E."/>
            <person name="Bogdanov V."/>
            <person name="Penin A."/>
            <person name="Logacheva M."/>
        </authorList>
    </citation>
    <scope>NUCLEOTIDE SEQUENCE</scope>
    <source>
        <strain evidence="2">Hsosn_3</strain>
        <tissue evidence="2">Leaf</tissue>
    </source>
</reference>
<feature type="compositionally biased region" description="Polar residues" evidence="1">
    <location>
        <begin position="103"/>
        <end position="122"/>
    </location>
</feature>
<sequence>MPPSFSCENNDTPEAVEEIPKERKNDKENTVTLGRKLKIKVKRGTSSLINETNDRAVEEETNVEPRAQKVRGKKRRDNKKFKEIRKSPRLMSPIAQSDDGETTFLTRTIVSGGKNNKGSFTIDNDGDNDFKETLPRKSPRKARGTTVEEKPQGKKRKNSSEEKNGKKQKLDKPENESEKVPGMPKKLLIRVYPSTFSKVIDGLSNAQKEWVSKVGFGSLLSFSLRAIPHEIGINFVWWFDHLNYEMSFGKDRKIKIGEEDVNDILGLPRGKKEVEYKTKKKKDDEKVQEWREKFPMRKDDSKITEKMICDAIGRSEDADLFFKQNFMVLMTNLFVRTNKSSFVDQRRMSFGLKIHLCDTILVSSYFYFFSTLIELQMIKSMWKGLDQFTLVGRPHLLQREVKLKCMTRVLGKGKL</sequence>
<gene>
    <name evidence="2" type="ORF">POM88_050080</name>
</gene>
<reference evidence="2" key="2">
    <citation type="submission" date="2023-05" db="EMBL/GenBank/DDBJ databases">
        <authorList>
            <person name="Schelkunov M.I."/>
        </authorList>
    </citation>
    <scope>NUCLEOTIDE SEQUENCE</scope>
    <source>
        <strain evidence="2">Hsosn_3</strain>
        <tissue evidence="2">Leaf</tissue>
    </source>
</reference>
<feature type="region of interest" description="Disordered" evidence="1">
    <location>
        <begin position="57"/>
        <end position="182"/>
    </location>
</feature>
<feature type="region of interest" description="Disordered" evidence="1">
    <location>
        <begin position="1"/>
        <end position="27"/>
    </location>
</feature>
<name>A0AAD8M207_9APIA</name>
<feature type="compositionally biased region" description="Basic and acidic residues" evidence="1">
    <location>
        <begin position="18"/>
        <end position="27"/>
    </location>
</feature>
<proteinExistence type="predicted"/>
<comment type="caution">
    <text evidence="2">The sequence shown here is derived from an EMBL/GenBank/DDBJ whole genome shotgun (WGS) entry which is preliminary data.</text>
</comment>
<dbReference type="AlphaFoldDB" id="A0AAD8M207"/>
<evidence type="ECO:0000313" key="2">
    <source>
        <dbReference type="EMBL" id="KAK1356824.1"/>
    </source>
</evidence>
<accession>A0AAD8M207</accession>
<evidence type="ECO:0000313" key="3">
    <source>
        <dbReference type="Proteomes" id="UP001237642"/>
    </source>
</evidence>
<feature type="compositionally biased region" description="Basic and acidic residues" evidence="1">
    <location>
        <begin position="146"/>
        <end position="179"/>
    </location>
</feature>
<organism evidence="2 3">
    <name type="scientific">Heracleum sosnowskyi</name>
    <dbReference type="NCBI Taxonomy" id="360622"/>
    <lineage>
        <taxon>Eukaryota</taxon>
        <taxon>Viridiplantae</taxon>
        <taxon>Streptophyta</taxon>
        <taxon>Embryophyta</taxon>
        <taxon>Tracheophyta</taxon>
        <taxon>Spermatophyta</taxon>
        <taxon>Magnoliopsida</taxon>
        <taxon>eudicotyledons</taxon>
        <taxon>Gunneridae</taxon>
        <taxon>Pentapetalae</taxon>
        <taxon>asterids</taxon>
        <taxon>campanulids</taxon>
        <taxon>Apiales</taxon>
        <taxon>Apiaceae</taxon>
        <taxon>Apioideae</taxon>
        <taxon>apioid superclade</taxon>
        <taxon>Tordylieae</taxon>
        <taxon>Tordyliinae</taxon>
        <taxon>Heracleum</taxon>
    </lineage>
</organism>
<evidence type="ECO:0000256" key="1">
    <source>
        <dbReference type="SAM" id="MobiDB-lite"/>
    </source>
</evidence>
<dbReference type="EMBL" id="JAUIZM010000011">
    <property type="protein sequence ID" value="KAK1356824.1"/>
    <property type="molecule type" value="Genomic_DNA"/>
</dbReference>
<keyword evidence="3" id="KW-1185">Reference proteome</keyword>